<protein>
    <submittedName>
        <fullName evidence="4">Response regulator</fullName>
    </submittedName>
</protein>
<dbReference type="InterPro" id="IPR001789">
    <property type="entry name" value="Sig_transdc_resp-reg_receiver"/>
</dbReference>
<dbReference type="SUPFAM" id="SSF52172">
    <property type="entry name" value="CheY-like"/>
    <property type="match status" value="1"/>
</dbReference>
<evidence type="ECO:0000313" key="4">
    <source>
        <dbReference type="EMBL" id="UYQ94482.1"/>
    </source>
</evidence>
<dbReference type="PANTHER" id="PTHR44591:SF3">
    <property type="entry name" value="RESPONSE REGULATORY DOMAIN-CONTAINING PROTEIN"/>
    <property type="match status" value="1"/>
</dbReference>
<organism evidence="4 5">
    <name type="scientific">Chitinophaga horti</name>
    <dbReference type="NCBI Taxonomy" id="2920382"/>
    <lineage>
        <taxon>Bacteria</taxon>
        <taxon>Pseudomonadati</taxon>
        <taxon>Bacteroidota</taxon>
        <taxon>Chitinophagia</taxon>
        <taxon>Chitinophagales</taxon>
        <taxon>Chitinophagaceae</taxon>
        <taxon>Chitinophaga</taxon>
    </lineage>
</organism>
<dbReference type="Pfam" id="PF00072">
    <property type="entry name" value="Response_reg"/>
    <property type="match status" value="1"/>
</dbReference>
<keyword evidence="5" id="KW-1185">Reference proteome</keyword>
<dbReference type="InterPro" id="IPR011006">
    <property type="entry name" value="CheY-like_superfamily"/>
</dbReference>
<sequence length="118" mass="13435">MKKKILIIERHIESVGFYKELLTEKGYEVSVLTTDIQLLRFDFVMPDLFIINSQFVTLSPVEICRHLKNSPQTATIPVIVVSGASDLETQAMRAGASAFIEKPFVSRKFLEVIEQYLN</sequence>
<dbReference type="RefSeq" id="WP_264282364.1">
    <property type="nucleotide sequence ID" value="NZ_CP107006.1"/>
</dbReference>
<name>A0ABY6J4C6_9BACT</name>
<gene>
    <name evidence="4" type="ORF">MKQ68_05180</name>
</gene>
<evidence type="ECO:0000256" key="1">
    <source>
        <dbReference type="ARBA" id="ARBA00022553"/>
    </source>
</evidence>
<dbReference type="SMART" id="SM00448">
    <property type="entry name" value="REC"/>
    <property type="match status" value="1"/>
</dbReference>
<dbReference type="PROSITE" id="PS50110">
    <property type="entry name" value="RESPONSE_REGULATORY"/>
    <property type="match status" value="1"/>
</dbReference>
<dbReference type="EMBL" id="CP107006">
    <property type="protein sequence ID" value="UYQ94482.1"/>
    <property type="molecule type" value="Genomic_DNA"/>
</dbReference>
<dbReference type="InterPro" id="IPR050595">
    <property type="entry name" value="Bact_response_regulator"/>
</dbReference>
<evidence type="ECO:0000259" key="3">
    <source>
        <dbReference type="PROSITE" id="PS50110"/>
    </source>
</evidence>
<dbReference type="Proteomes" id="UP001162741">
    <property type="component" value="Chromosome"/>
</dbReference>
<dbReference type="PANTHER" id="PTHR44591">
    <property type="entry name" value="STRESS RESPONSE REGULATOR PROTEIN 1"/>
    <property type="match status" value="1"/>
</dbReference>
<accession>A0ABY6J4C6</accession>
<feature type="modified residue" description="4-aspartylphosphate" evidence="2">
    <location>
        <position position="47"/>
    </location>
</feature>
<reference evidence="4" key="1">
    <citation type="submission" date="2022-10" db="EMBL/GenBank/DDBJ databases">
        <title>Chitinophaga sp. nov., isolated from soil.</title>
        <authorList>
            <person name="Jeon C.O."/>
        </authorList>
    </citation>
    <scope>NUCLEOTIDE SEQUENCE</scope>
    <source>
        <strain evidence="4">R8</strain>
    </source>
</reference>
<evidence type="ECO:0000313" key="5">
    <source>
        <dbReference type="Proteomes" id="UP001162741"/>
    </source>
</evidence>
<feature type="domain" description="Response regulatory" evidence="3">
    <location>
        <begin position="4"/>
        <end position="117"/>
    </location>
</feature>
<proteinExistence type="predicted"/>
<evidence type="ECO:0000256" key="2">
    <source>
        <dbReference type="PROSITE-ProRule" id="PRU00169"/>
    </source>
</evidence>
<keyword evidence="1 2" id="KW-0597">Phosphoprotein</keyword>
<dbReference type="Gene3D" id="3.40.50.2300">
    <property type="match status" value="1"/>
</dbReference>